<feature type="active site" description="Proton donor/acceptor" evidence="7">
    <location>
        <position position="74"/>
    </location>
</feature>
<evidence type="ECO:0000256" key="7">
    <source>
        <dbReference type="HAMAP-Rule" id="MF_00258"/>
    </source>
</evidence>
<comment type="similarity">
    <text evidence="7">Belongs to the aspartate/glutamate racemases family.</text>
</comment>
<dbReference type="Proteomes" id="UP000463470">
    <property type="component" value="Unassembled WGS sequence"/>
</dbReference>
<dbReference type="InterPro" id="IPR001920">
    <property type="entry name" value="Asp/Glu_race"/>
</dbReference>
<dbReference type="GO" id="GO:0071555">
    <property type="term" value="P:cell wall organization"/>
    <property type="evidence" value="ECO:0007669"/>
    <property type="project" value="UniProtKB-KW"/>
</dbReference>
<keyword evidence="9" id="KW-1185">Reference proteome</keyword>
<evidence type="ECO:0000256" key="5">
    <source>
        <dbReference type="ARBA" id="ARBA00023235"/>
    </source>
</evidence>
<dbReference type="GO" id="GO:0008360">
    <property type="term" value="P:regulation of cell shape"/>
    <property type="evidence" value="ECO:0007669"/>
    <property type="project" value="UniProtKB-KW"/>
</dbReference>
<evidence type="ECO:0000256" key="2">
    <source>
        <dbReference type="ARBA" id="ARBA00013090"/>
    </source>
</evidence>
<protein>
    <recommendedName>
        <fullName evidence="2 7">Glutamate racemase</fullName>
        <ecNumber evidence="2 7">5.1.1.3</ecNumber>
    </recommendedName>
</protein>
<feature type="binding site" evidence="7">
    <location>
        <begin position="75"/>
        <end position="76"/>
    </location>
    <ligand>
        <name>substrate</name>
    </ligand>
</feature>
<dbReference type="SUPFAM" id="SSF53681">
    <property type="entry name" value="Aspartate/glutamate racemase"/>
    <property type="match status" value="2"/>
</dbReference>
<dbReference type="GO" id="GO:0009252">
    <property type="term" value="P:peptidoglycan biosynthetic process"/>
    <property type="evidence" value="ECO:0007669"/>
    <property type="project" value="UniProtKB-UniRule"/>
</dbReference>
<comment type="catalytic activity">
    <reaction evidence="1 7">
        <text>L-glutamate = D-glutamate</text>
        <dbReference type="Rhea" id="RHEA:12813"/>
        <dbReference type="ChEBI" id="CHEBI:29985"/>
        <dbReference type="ChEBI" id="CHEBI:29986"/>
        <dbReference type="EC" id="5.1.1.3"/>
    </reaction>
</comment>
<sequence length="284" mass="30999">MKRCQPIGIFDSGVGGLTVAREVFRQMPGEEILYFADTAHVPYGPRPASELIRFALEITDFLVAEGAKLILVACNTSSSLALDIIRERHKVPVVGVVNPGAEEAVRLSRNGRIGVLATEATIRKGAHSQRVGELNSAMQVYGQACPRFVPLVESGRYGGDEARAASRQYLSPLIEAGVDTIVLGCTHYPFLEPVIREMIGEKITLIDPACQTVAQGKALMEKGIIPFRDPRGPKPRHRFYVSGDPESFARVGGALLGVPLFNDTWQVCLDGILEREWSQKVVFA</sequence>
<dbReference type="PANTHER" id="PTHR21198">
    <property type="entry name" value="GLUTAMATE RACEMASE"/>
    <property type="match status" value="1"/>
</dbReference>
<evidence type="ECO:0000313" key="8">
    <source>
        <dbReference type="EMBL" id="MZP28238.1"/>
    </source>
</evidence>
<dbReference type="OrthoDB" id="9801055at2"/>
<evidence type="ECO:0000313" key="9">
    <source>
        <dbReference type="Proteomes" id="UP000463470"/>
    </source>
</evidence>
<feature type="binding site" evidence="7">
    <location>
        <begin position="186"/>
        <end position="187"/>
    </location>
    <ligand>
        <name>substrate</name>
    </ligand>
</feature>
<organism evidence="8 9">
    <name type="scientific">Heliomicrobium undosum</name>
    <dbReference type="NCBI Taxonomy" id="121734"/>
    <lineage>
        <taxon>Bacteria</taxon>
        <taxon>Bacillati</taxon>
        <taxon>Bacillota</taxon>
        <taxon>Clostridia</taxon>
        <taxon>Eubacteriales</taxon>
        <taxon>Heliobacteriaceae</taxon>
        <taxon>Heliomicrobium</taxon>
    </lineage>
</organism>
<dbReference type="PROSITE" id="PS00924">
    <property type="entry name" value="ASP_GLU_RACEMASE_2"/>
    <property type="match status" value="1"/>
</dbReference>
<feature type="binding site" evidence="7">
    <location>
        <begin position="11"/>
        <end position="12"/>
    </location>
    <ligand>
        <name>substrate</name>
    </ligand>
</feature>
<dbReference type="InterPro" id="IPR033134">
    <property type="entry name" value="Asp/Glu_racemase_AS_2"/>
</dbReference>
<keyword evidence="6 7" id="KW-0961">Cell wall biogenesis/degradation</keyword>
<dbReference type="AlphaFoldDB" id="A0A845L3A8"/>
<dbReference type="Pfam" id="PF01177">
    <property type="entry name" value="Asp_Glu_race"/>
    <property type="match status" value="1"/>
</dbReference>
<dbReference type="Gene3D" id="3.40.50.1860">
    <property type="match status" value="2"/>
</dbReference>
<accession>A0A845L3A8</accession>
<dbReference type="UniPathway" id="UPA00219"/>
<keyword evidence="4 7" id="KW-0573">Peptidoglycan synthesis</keyword>
<keyword evidence="5 7" id="KW-0413">Isomerase</keyword>
<feature type="active site" description="Proton donor/acceptor" evidence="7">
    <location>
        <position position="185"/>
    </location>
</feature>
<reference evidence="8 9" key="1">
    <citation type="submission" date="2020-01" db="EMBL/GenBank/DDBJ databases">
        <title>Whole-genome sequence of Heliobacterium undosum DSM 13378.</title>
        <authorList>
            <person name="Kyndt J.A."/>
            <person name="Meyer T.E."/>
        </authorList>
    </citation>
    <scope>NUCLEOTIDE SEQUENCE [LARGE SCALE GENOMIC DNA]</scope>
    <source>
        <strain evidence="8 9">DSM 13378</strain>
    </source>
</reference>
<dbReference type="InterPro" id="IPR015942">
    <property type="entry name" value="Asp/Glu/hydantoin_racemase"/>
</dbReference>
<dbReference type="RefSeq" id="WP_161253307.1">
    <property type="nucleotide sequence ID" value="NZ_WXEY01000001.1"/>
</dbReference>
<dbReference type="FunFam" id="3.40.50.1860:FF:000001">
    <property type="entry name" value="Glutamate racemase"/>
    <property type="match status" value="1"/>
</dbReference>
<proteinExistence type="inferred from homology"/>
<dbReference type="NCBIfam" id="TIGR00067">
    <property type="entry name" value="glut_race"/>
    <property type="match status" value="1"/>
</dbReference>
<dbReference type="InterPro" id="IPR004391">
    <property type="entry name" value="Glu_race"/>
</dbReference>
<feature type="binding site" evidence="7">
    <location>
        <begin position="43"/>
        <end position="44"/>
    </location>
    <ligand>
        <name>substrate</name>
    </ligand>
</feature>
<comment type="caution">
    <text evidence="8">The sequence shown here is derived from an EMBL/GenBank/DDBJ whole genome shotgun (WGS) entry which is preliminary data.</text>
</comment>
<comment type="pathway">
    <text evidence="7">Cell wall biogenesis; peptidoglycan biosynthesis.</text>
</comment>
<dbReference type="PANTHER" id="PTHR21198:SF2">
    <property type="entry name" value="GLUTAMATE RACEMASE"/>
    <property type="match status" value="1"/>
</dbReference>
<keyword evidence="3 7" id="KW-0133">Cell shape</keyword>
<dbReference type="EMBL" id="WXEY01000001">
    <property type="protein sequence ID" value="MZP28238.1"/>
    <property type="molecule type" value="Genomic_DNA"/>
</dbReference>
<evidence type="ECO:0000256" key="6">
    <source>
        <dbReference type="ARBA" id="ARBA00023316"/>
    </source>
</evidence>
<evidence type="ECO:0000256" key="3">
    <source>
        <dbReference type="ARBA" id="ARBA00022960"/>
    </source>
</evidence>
<gene>
    <name evidence="7" type="primary">murI</name>
    <name evidence="8" type="ORF">GTO91_00685</name>
</gene>
<dbReference type="HAMAP" id="MF_00258">
    <property type="entry name" value="Glu_racemase"/>
    <property type="match status" value="1"/>
</dbReference>
<comment type="function">
    <text evidence="7">Provides the (R)-glutamate required for cell wall biosynthesis.</text>
</comment>
<dbReference type="GO" id="GO:0008881">
    <property type="term" value="F:glutamate racemase activity"/>
    <property type="evidence" value="ECO:0007669"/>
    <property type="project" value="UniProtKB-UniRule"/>
</dbReference>
<dbReference type="EC" id="5.1.1.3" evidence="2 7"/>
<name>A0A845L3A8_9FIRM</name>
<evidence type="ECO:0000256" key="4">
    <source>
        <dbReference type="ARBA" id="ARBA00022984"/>
    </source>
</evidence>
<evidence type="ECO:0000256" key="1">
    <source>
        <dbReference type="ARBA" id="ARBA00001602"/>
    </source>
</evidence>